<dbReference type="InterPro" id="IPR015422">
    <property type="entry name" value="PyrdxlP-dep_Trfase_small"/>
</dbReference>
<dbReference type="HOGENOM" id="CLU_017584_3_3_9"/>
<evidence type="ECO:0000313" key="5">
    <source>
        <dbReference type="EMBL" id="EEG47548.1"/>
    </source>
</evidence>
<evidence type="ECO:0000259" key="4">
    <source>
        <dbReference type="Pfam" id="PF00155"/>
    </source>
</evidence>
<dbReference type="Proteomes" id="UP000003100">
    <property type="component" value="Unassembled WGS sequence"/>
</dbReference>
<proteinExistence type="predicted"/>
<dbReference type="RefSeq" id="WP_005952084.1">
    <property type="nucleotide sequence ID" value="NZ_CP136423.1"/>
</dbReference>
<dbReference type="InterPro" id="IPR050106">
    <property type="entry name" value="HistidinolP_aminotransfase"/>
</dbReference>
<dbReference type="Gene3D" id="3.40.640.10">
    <property type="entry name" value="Type I PLP-dependent aspartate aminotransferase-like (Major domain)"/>
    <property type="match status" value="1"/>
</dbReference>
<dbReference type="PATRIC" id="fig|476272.21.peg.275"/>
<reference evidence="5 6" key="1">
    <citation type="submission" date="2009-01" db="EMBL/GenBank/DDBJ databases">
        <authorList>
            <person name="Fulton L."/>
            <person name="Clifton S."/>
            <person name="Fulton B."/>
            <person name="Xu J."/>
            <person name="Minx P."/>
            <person name="Pepin K.H."/>
            <person name="Johnson M."/>
            <person name="Bhonagiri V."/>
            <person name="Nash W.E."/>
            <person name="Mardis E.R."/>
            <person name="Wilson R.K."/>
        </authorList>
    </citation>
    <scope>NUCLEOTIDE SEQUENCE [LARGE SCALE GENOMIC DNA]</scope>
    <source>
        <strain evidence="6">DSM 10507 / JCM 14656 / S5a33</strain>
    </source>
</reference>
<keyword evidence="1" id="KW-0032">Aminotransferase</keyword>
<dbReference type="CDD" id="cd00609">
    <property type="entry name" value="AAT_like"/>
    <property type="match status" value="1"/>
</dbReference>
<dbReference type="AlphaFoldDB" id="C0CRT1"/>
<keyword evidence="2" id="KW-0808">Transferase</keyword>
<evidence type="ECO:0000313" key="6">
    <source>
        <dbReference type="Proteomes" id="UP000003100"/>
    </source>
</evidence>
<dbReference type="EMBL" id="ACBZ01000189">
    <property type="protein sequence ID" value="EEG47548.1"/>
    <property type="molecule type" value="Genomic_DNA"/>
</dbReference>
<dbReference type="Gene3D" id="3.90.1150.10">
    <property type="entry name" value="Aspartate Aminotransferase, domain 1"/>
    <property type="match status" value="1"/>
</dbReference>
<organism evidence="5 6">
    <name type="scientific">Blautia hydrogenotrophica (strain DSM 10507 / JCM 14656 / S5a33)</name>
    <name type="common">Ruminococcus hydrogenotrophicus</name>
    <dbReference type="NCBI Taxonomy" id="476272"/>
    <lineage>
        <taxon>Bacteria</taxon>
        <taxon>Bacillati</taxon>
        <taxon>Bacillota</taxon>
        <taxon>Clostridia</taxon>
        <taxon>Lachnospirales</taxon>
        <taxon>Lachnospiraceae</taxon>
        <taxon>Blautia</taxon>
    </lineage>
</organism>
<dbReference type="eggNOG" id="COG0079">
    <property type="taxonomic scope" value="Bacteria"/>
</dbReference>
<evidence type="ECO:0000256" key="2">
    <source>
        <dbReference type="ARBA" id="ARBA00022679"/>
    </source>
</evidence>
<comment type="caution">
    <text evidence="5">The sequence shown here is derived from an EMBL/GenBank/DDBJ whole genome shotgun (WGS) entry which is preliminary data.</text>
</comment>
<keyword evidence="3" id="KW-0663">Pyridoxal phosphate</keyword>
<dbReference type="InterPro" id="IPR004839">
    <property type="entry name" value="Aminotransferase_I/II_large"/>
</dbReference>
<dbReference type="PANTHER" id="PTHR43643:SF3">
    <property type="entry name" value="HISTIDINOL-PHOSPHATE AMINOTRANSFERASE"/>
    <property type="match status" value="1"/>
</dbReference>
<dbReference type="GO" id="GO:0030170">
    <property type="term" value="F:pyridoxal phosphate binding"/>
    <property type="evidence" value="ECO:0007669"/>
    <property type="project" value="InterPro"/>
</dbReference>
<evidence type="ECO:0000256" key="1">
    <source>
        <dbReference type="ARBA" id="ARBA00022576"/>
    </source>
</evidence>
<sequence length="361" mass="41172">MNNQLFSDYVGITRYAGVPTEQTTGRLHYNENLYGPSPQCMETLNSLTLEDISLYESNEKDELLEALSAETKIPVENLFLNNGSAENIKSILSVFTKRGDTILLPDPGWSYYTGIANYKFLNIVLYKIKEGSTKCYHDVSQIKELAYVHQPKVIFITTPAMPTGNKIFDEDLLDIIHSFPDTLILVDEAYLGFSEYTLDPVKIIETYDNVVFSRTFSKYYGLANLRIGYGFASTALKNILWLDMPLHRLPHVNKRMAIAALQDKEYYLAITEELLKTRDQFSARLNNIENVKVYESDANFVYVRLIGYDVEKIKKITDGAGYLIRIFTSNNEKYLRITIGTKEIMDAFTDVLVEAILASKL</sequence>
<protein>
    <recommendedName>
        <fullName evidence="4">Aminotransferase class I/classII large domain-containing protein</fullName>
    </recommendedName>
</protein>
<dbReference type="InterPro" id="IPR015424">
    <property type="entry name" value="PyrdxlP-dep_Trfase"/>
</dbReference>
<accession>C0CRT1</accession>
<reference evidence="5 6" key="2">
    <citation type="submission" date="2009-02" db="EMBL/GenBank/DDBJ databases">
        <title>Draft genome sequence of Blautia hydrogenotrophica DSM 10507 (Ruminococcus hydrogenotrophicus DSM 10507).</title>
        <authorList>
            <person name="Sudarsanam P."/>
            <person name="Ley R."/>
            <person name="Guruge J."/>
            <person name="Turnbaugh P.J."/>
            <person name="Mahowald M."/>
            <person name="Liep D."/>
            <person name="Gordon J."/>
        </authorList>
    </citation>
    <scope>NUCLEOTIDE SEQUENCE [LARGE SCALE GENOMIC DNA]</scope>
    <source>
        <strain evidence="6">DSM 10507 / JCM 14656 / S5a33</strain>
    </source>
</reference>
<dbReference type="Pfam" id="PF00155">
    <property type="entry name" value="Aminotran_1_2"/>
    <property type="match status" value="1"/>
</dbReference>
<evidence type="ECO:0000256" key="3">
    <source>
        <dbReference type="ARBA" id="ARBA00022898"/>
    </source>
</evidence>
<dbReference type="SUPFAM" id="SSF53383">
    <property type="entry name" value="PLP-dependent transferases"/>
    <property type="match status" value="1"/>
</dbReference>
<dbReference type="PANTHER" id="PTHR43643">
    <property type="entry name" value="HISTIDINOL-PHOSPHATE AMINOTRANSFERASE 2"/>
    <property type="match status" value="1"/>
</dbReference>
<keyword evidence="6" id="KW-1185">Reference proteome</keyword>
<dbReference type="GO" id="GO:0008483">
    <property type="term" value="F:transaminase activity"/>
    <property type="evidence" value="ECO:0007669"/>
    <property type="project" value="UniProtKB-KW"/>
</dbReference>
<feature type="domain" description="Aminotransferase class I/classII large" evidence="4">
    <location>
        <begin position="27"/>
        <end position="349"/>
    </location>
</feature>
<name>C0CRT1_BLAHS</name>
<dbReference type="InterPro" id="IPR015421">
    <property type="entry name" value="PyrdxlP-dep_Trfase_major"/>
</dbReference>
<gene>
    <name evidence="5" type="ORF">RUMHYD_03597</name>
</gene>
<dbReference type="GeneID" id="86823099"/>